<accession>A0A0G1MDQ1</accession>
<feature type="domain" description="CxxC-x17-CxxC" evidence="2">
    <location>
        <begin position="36"/>
        <end position="69"/>
    </location>
</feature>
<comment type="caution">
    <text evidence="3">The sequence shown here is derived from an EMBL/GenBank/DDBJ whole genome shotgun (WGS) entry which is preliminary data.</text>
</comment>
<gene>
    <name evidence="3" type="ORF">UW63_C0037G0004</name>
</gene>
<feature type="region of interest" description="Disordered" evidence="1">
    <location>
        <begin position="1"/>
        <end position="32"/>
    </location>
</feature>
<sequence>MGNFNRGGRSGGGGFKRDFGGGGGGGRFGGGGRPPMFRATCSECGESCELPFRPSGERPVFCSNCFAKQNDDGGRPSNFGGDRHERPRFEDRQMHDATCTKCGADCQVPFRPTGDKEIFCNDCFSEVKRDRPAPSRGGRDSGDMANEIKMLNEKMDKLIKLLSPAGAEEKVKAPKVEKEVKAEEVKVEAPKKAEKVKKEKVVKAKVEPKVKAAPKKAAAKKTK</sequence>
<dbReference type="PATRIC" id="fig|1619000.3.peg.623"/>
<feature type="region of interest" description="Disordered" evidence="1">
    <location>
        <begin position="68"/>
        <end position="88"/>
    </location>
</feature>
<dbReference type="InterPro" id="IPR026363">
    <property type="entry name" value="CxxC-x17-CxxC_dom"/>
</dbReference>
<reference evidence="3 4" key="1">
    <citation type="journal article" date="2015" name="Nature">
        <title>rRNA introns, odd ribosomes, and small enigmatic genomes across a large radiation of phyla.</title>
        <authorList>
            <person name="Brown C.T."/>
            <person name="Hug L.A."/>
            <person name="Thomas B.C."/>
            <person name="Sharon I."/>
            <person name="Castelle C.J."/>
            <person name="Singh A."/>
            <person name="Wilkins M.J."/>
            <person name="Williams K.H."/>
            <person name="Banfield J.F."/>
        </authorList>
    </citation>
    <scope>NUCLEOTIDE SEQUENCE [LARGE SCALE GENOMIC DNA]</scope>
</reference>
<dbReference type="Proteomes" id="UP000034154">
    <property type="component" value="Unassembled WGS sequence"/>
</dbReference>
<feature type="compositionally biased region" description="Gly residues" evidence="1">
    <location>
        <begin position="8"/>
        <end position="32"/>
    </location>
</feature>
<organism evidence="3 4">
    <name type="scientific">Candidatus Uhrbacteria bacterium GW2011_GWF2_44_350</name>
    <dbReference type="NCBI Taxonomy" id="1619000"/>
    <lineage>
        <taxon>Bacteria</taxon>
        <taxon>Candidatus Uhriibacteriota</taxon>
    </lineage>
</organism>
<evidence type="ECO:0000313" key="3">
    <source>
        <dbReference type="EMBL" id="KKT70064.1"/>
    </source>
</evidence>
<feature type="domain" description="CxxC-x17-CxxC" evidence="2">
    <location>
        <begin position="92"/>
        <end position="127"/>
    </location>
</feature>
<evidence type="ECO:0000256" key="1">
    <source>
        <dbReference type="SAM" id="MobiDB-lite"/>
    </source>
</evidence>
<name>A0A0G1MDQ1_9BACT</name>
<protein>
    <recommendedName>
        <fullName evidence="2">CxxC-x17-CxxC domain-containing protein</fullName>
    </recommendedName>
</protein>
<evidence type="ECO:0000259" key="2">
    <source>
        <dbReference type="Pfam" id="PF23477"/>
    </source>
</evidence>
<dbReference type="AlphaFoldDB" id="A0A0G1MDQ1"/>
<proteinExistence type="predicted"/>
<dbReference type="NCBIfam" id="TIGR04272">
    <property type="entry name" value="cxxc_cxxc_Mbark"/>
    <property type="match status" value="2"/>
</dbReference>
<evidence type="ECO:0000313" key="4">
    <source>
        <dbReference type="Proteomes" id="UP000034154"/>
    </source>
</evidence>
<dbReference type="Pfam" id="PF23477">
    <property type="entry name" value="zf_Tbcl_2"/>
    <property type="match status" value="2"/>
</dbReference>
<dbReference type="EMBL" id="LCJB01000037">
    <property type="protein sequence ID" value="KKT70064.1"/>
    <property type="molecule type" value="Genomic_DNA"/>
</dbReference>